<keyword evidence="10 11" id="KW-0067">ATP-binding</keyword>
<feature type="binding site" evidence="12">
    <location>
        <position position="37"/>
    </location>
    <ligand>
        <name>(2R)-3-phosphoglycerate</name>
        <dbReference type="ChEBI" id="CHEBI:58272"/>
    </ligand>
</feature>
<dbReference type="UniPathway" id="UPA00109">
    <property type="reaction ID" value="UER00185"/>
</dbReference>
<keyword evidence="8 11" id="KW-0547">Nucleotide-binding</keyword>
<feature type="binding site" evidence="12">
    <location>
        <position position="152"/>
    </location>
    <ligand>
        <name>(2R)-3-phosphoglycerate</name>
        <dbReference type="ChEBI" id="CHEBI:58272"/>
    </ligand>
</feature>
<evidence type="ECO:0000256" key="9">
    <source>
        <dbReference type="ARBA" id="ARBA00022777"/>
    </source>
</evidence>
<feature type="binding site" evidence="11 13">
    <location>
        <position position="320"/>
    </location>
    <ligand>
        <name>ATP</name>
        <dbReference type="ChEBI" id="CHEBI:30616"/>
    </ligand>
</feature>
<organism evidence="15 16">
    <name type="scientific">candidate division TA06 bacterium DG_78</name>
    <dbReference type="NCBI Taxonomy" id="1703772"/>
    <lineage>
        <taxon>Bacteria</taxon>
        <taxon>Bacteria division TA06</taxon>
    </lineage>
</organism>
<evidence type="ECO:0000256" key="5">
    <source>
        <dbReference type="ARBA" id="ARBA00013061"/>
    </source>
</evidence>
<reference evidence="15 16" key="1">
    <citation type="journal article" date="2015" name="Microbiome">
        <title>Genomic resolution of linkages in carbon, nitrogen, and sulfur cycling among widespread estuary sediment bacteria.</title>
        <authorList>
            <person name="Baker B.J."/>
            <person name="Lazar C.S."/>
            <person name="Teske A.P."/>
            <person name="Dick G.J."/>
        </authorList>
    </citation>
    <scope>NUCLEOTIDE SEQUENCE [LARGE SCALE GENOMIC DNA]</scope>
    <source>
        <strain evidence="15">DG_78</strain>
    </source>
</reference>
<dbReference type="FunFam" id="3.40.50.1260:FF:000006">
    <property type="entry name" value="Phosphoglycerate kinase"/>
    <property type="match status" value="1"/>
</dbReference>
<feature type="binding site" evidence="11 12">
    <location>
        <begin position="60"/>
        <end position="63"/>
    </location>
    <ligand>
        <name>substrate</name>
    </ligand>
</feature>
<evidence type="ECO:0000256" key="1">
    <source>
        <dbReference type="ARBA" id="ARBA00000642"/>
    </source>
</evidence>
<dbReference type="GO" id="GO:0005524">
    <property type="term" value="F:ATP binding"/>
    <property type="evidence" value="ECO:0007669"/>
    <property type="project" value="UniProtKB-KW"/>
</dbReference>
<evidence type="ECO:0000256" key="10">
    <source>
        <dbReference type="ARBA" id="ARBA00022840"/>
    </source>
</evidence>
<dbReference type="GO" id="GO:0006096">
    <property type="term" value="P:glycolytic process"/>
    <property type="evidence" value="ECO:0007669"/>
    <property type="project" value="UniProtKB-UniRule"/>
</dbReference>
<keyword evidence="11" id="KW-0324">Glycolysis</keyword>
<comment type="similarity">
    <text evidence="3 11 14">Belongs to the phosphoglycerate kinase family.</text>
</comment>
<comment type="caution">
    <text evidence="15">The sequence shown here is derived from an EMBL/GenBank/DDBJ whole genome shotgun (WGS) entry which is preliminary data.</text>
</comment>
<dbReference type="GO" id="GO:0006094">
    <property type="term" value="P:gluconeogenesis"/>
    <property type="evidence" value="ECO:0007669"/>
    <property type="project" value="TreeGrafter"/>
</dbReference>
<evidence type="ECO:0000256" key="14">
    <source>
        <dbReference type="RuleBase" id="RU000532"/>
    </source>
</evidence>
<dbReference type="GO" id="GO:0005829">
    <property type="term" value="C:cytosol"/>
    <property type="evidence" value="ECO:0007669"/>
    <property type="project" value="TreeGrafter"/>
</dbReference>
<name>A0A0S7YH35_UNCT6</name>
<comment type="pathway">
    <text evidence="2 11">Carbohydrate degradation; glycolysis; pyruvate from D-glyceraldehyde 3-phosphate: step 2/5.</text>
</comment>
<dbReference type="Pfam" id="PF00162">
    <property type="entry name" value="PGK"/>
    <property type="match status" value="1"/>
</dbReference>
<evidence type="ECO:0000256" key="2">
    <source>
        <dbReference type="ARBA" id="ARBA00004838"/>
    </source>
</evidence>
<comment type="subunit">
    <text evidence="4 11">Monomer.</text>
</comment>
<feature type="binding site" evidence="11">
    <location>
        <position position="152"/>
    </location>
    <ligand>
        <name>substrate</name>
    </ligand>
</feature>
<feature type="binding site" evidence="11 13">
    <location>
        <begin position="349"/>
        <end position="352"/>
    </location>
    <ligand>
        <name>ATP</name>
        <dbReference type="ChEBI" id="CHEBI:30616"/>
    </ligand>
</feature>
<dbReference type="PRINTS" id="PR00477">
    <property type="entry name" value="PHGLYCKINASE"/>
</dbReference>
<dbReference type="Proteomes" id="UP000051012">
    <property type="component" value="Unassembled WGS sequence"/>
</dbReference>
<gene>
    <name evidence="11 15" type="primary">pgk</name>
    <name evidence="15" type="ORF">AMJ52_02225</name>
</gene>
<feature type="binding site" evidence="11 12">
    <location>
        <begin position="21"/>
        <end position="23"/>
    </location>
    <ligand>
        <name>substrate</name>
    </ligand>
</feature>
<feature type="binding site" evidence="11">
    <location>
        <position position="37"/>
    </location>
    <ligand>
        <name>substrate</name>
    </ligand>
</feature>
<evidence type="ECO:0000256" key="6">
    <source>
        <dbReference type="ARBA" id="ARBA00016471"/>
    </source>
</evidence>
<dbReference type="GO" id="GO:0004618">
    <property type="term" value="F:phosphoglycerate kinase activity"/>
    <property type="evidence" value="ECO:0007669"/>
    <property type="project" value="UniProtKB-UniRule"/>
</dbReference>
<evidence type="ECO:0000256" key="4">
    <source>
        <dbReference type="ARBA" id="ARBA00011245"/>
    </source>
</evidence>
<protein>
    <recommendedName>
        <fullName evidence="6 11">Phosphoglycerate kinase</fullName>
        <ecNumber evidence="5 11">2.7.2.3</ecNumber>
    </recommendedName>
</protein>
<dbReference type="PANTHER" id="PTHR11406">
    <property type="entry name" value="PHOSPHOGLYCERATE KINASE"/>
    <property type="match status" value="1"/>
</dbReference>
<keyword evidence="11" id="KW-0963">Cytoplasm</keyword>
<dbReference type="PANTHER" id="PTHR11406:SF23">
    <property type="entry name" value="PHOSPHOGLYCERATE KINASE 1, CHLOROPLASTIC-RELATED"/>
    <property type="match status" value="1"/>
</dbReference>
<keyword evidence="9 11" id="KW-0418">Kinase</keyword>
<dbReference type="SUPFAM" id="SSF53748">
    <property type="entry name" value="Phosphoglycerate kinase"/>
    <property type="match status" value="1"/>
</dbReference>
<evidence type="ECO:0000256" key="8">
    <source>
        <dbReference type="ARBA" id="ARBA00022741"/>
    </source>
</evidence>
<dbReference type="HAMAP" id="MF_00145">
    <property type="entry name" value="Phosphoglyc_kinase"/>
    <property type="match status" value="1"/>
</dbReference>
<dbReference type="PATRIC" id="fig|1703772.3.peg.752"/>
<feature type="binding site" evidence="11">
    <location>
        <position position="119"/>
    </location>
    <ligand>
        <name>substrate</name>
    </ligand>
</feature>
<dbReference type="CDD" id="cd00318">
    <property type="entry name" value="Phosphoglycerate_kinase"/>
    <property type="match status" value="1"/>
</dbReference>
<dbReference type="PIRSF" id="PIRSF000724">
    <property type="entry name" value="Pgk"/>
    <property type="match status" value="1"/>
</dbReference>
<evidence type="ECO:0000256" key="7">
    <source>
        <dbReference type="ARBA" id="ARBA00022679"/>
    </source>
</evidence>
<evidence type="ECO:0000256" key="11">
    <source>
        <dbReference type="HAMAP-Rule" id="MF_00145"/>
    </source>
</evidence>
<comment type="subcellular location">
    <subcellularLocation>
        <location evidence="11">Cytoplasm</location>
    </subcellularLocation>
</comment>
<evidence type="ECO:0000313" key="15">
    <source>
        <dbReference type="EMBL" id="KPJ74033.1"/>
    </source>
</evidence>
<feature type="binding site" evidence="12">
    <location>
        <position position="119"/>
    </location>
    <ligand>
        <name>(2R)-3-phosphoglycerate</name>
        <dbReference type="ChEBI" id="CHEBI:58272"/>
    </ligand>
</feature>
<comment type="catalytic activity">
    <reaction evidence="1 11 14">
        <text>(2R)-3-phosphoglycerate + ATP = (2R)-3-phospho-glyceroyl phosphate + ADP</text>
        <dbReference type="Rhea" id="RHEA:14801"/>
        <dbReference type="ChEBI" id="CHEBI:30616"/>
        <dbReference type="ChEBI" id="CHEBI:57604"/>
        <dbReference type="ChEBI" id="CHEBI:58272"/>
        <dbReference type="ChEBI" id="CHEBI:456216"/>
        <dbReference type="EC" id="2.7.2.3"/>
    </reaction>
</comment>
<feature type="binding site" evidence="11 13">
    <location>
        <position position="203"/>
    </location>
    <ligand>
        <name>ATP</name>
        <dbReference type="ChEBI" id="CHEBI:30616"/>
    </ligand>
</feature>
<dbReference type="FunFam" id="3.40.50.1260:FF:000003">
    <property type="entry name" value="Phosphoglycerate kinase"/>
    <property type="match status" value="1"/>
</dbReference>
<evidence type="ECO:0000313" key="16">
    <source>
        <dbReference type="Proteomes" id="UP000051012"/>
    </source>
</evidence>
<dbReference type="InterPro" id="IPR036043">
    <property type="entry name" value="Phosphoglycerate_kinase_sf"/>
</dbReference>
<sequence length="393" mass="42463">MPKLSVRDLPIKGKKIFVRVDFNVPLDENLNITDDTRVRASLPTIKYILENGGIPILASHLGRPKGKIDKRFSLTPVAYRLEQLLDCNVLFAPDCVGDEVKKMVQDLKPGDLLLLENVRFHAEEEKNDPNFSKELAALADLYVDDAFGSAHRAHASVEGIAHHFENPAGGFLMEKELKYLEGSLKNPQRPLLAIMGGAKVSTKIGVIKNLLNKVDNLVIGGGMCFTFLKAKGYNIGTSLCEDEFLDEAKTLLSNTKIYLPVDVVIAKEPKPGNPTRTVDASSIPADYCGVDNGEQTTNEIGTLIQKAKTIVWNGPMGIFEIDEFSKGTAKVAHTIAEATAAGAISIVGGGDTIAALSKFKLLDKVSHASTGGGASLEFLEGKELPGIKVLKEK</sequence>
<proteinExistence type="inferred from homology"/>
<dbReference type="InterPro" id="IPR015824">
    <property type="entry name" value="Phosphoglycerate_kinase_N"/>
</dbReference>
<dbReference type="Gene3D" id="3.40.50.1260">
    <property type="entry name" value="Phosphoglycerate kinase, N-terminal domain"/>
    <property type="match status" value="2"/>
</dbReference>
<dbReference type="InterPro" id="IPR001576">
    <property type="entry name" value="Phosphoglycerate_kinase"/>
</dbReference>
<feature type="binding site" evidence="11">
    <location>
        <position position="289"/>
    </location>
    <ligand>
        <name>ATP</name>
        <dbReference type="ChEBI" id="CHEBI:30616"/>
    </ligand>
</feature>
<evidence type="ECO:0000256" key="13">
    <source>
        <dbReference type="PIRSR" id="PIRSR000724-2"/>
    </source>
</evidence>
<keyword evidence="7 11" id="KW-0808">Transferase</keyword>
<dbReference type="EMBL" id="LJNI01000018">
    <property type="protein sequence ID" value="KPJ74033.1"/>
    <property type="molecule type" value="Genomic_DNA"/>
</dbReference>
<dbReference type="GO" id="GO:0043531">
    <property type="term" value="F:ADP binding"/>
    <property type="evidence" value="ECO:0007669"/>
    <property type="project" value="TreeGrafter"/>
</dbReference>
<evidence type="ECO:0000256" key="12">
    <source>
        <dbReference type="PIRSR" id="PIRSR000724-1"/>
    </source>
</evidence>
<dbReference type="EC" id="2.7.2.3" evidence="5 11"/>
<dbReference type="AlphaFoldDB" id="A0A0S7YH35"/>
<accession>A0A0S7YH35</accession>
<evidence type="ECO:0000256" key="3">
    <source>
        <dbReference type="ARBA" id="ARBA00008982"/>
    </source>
</evidence>